<dbReference type="InterPro" id="IPR036388">
    <property type="entry name" value="WH-like_DNA-bd_sf"/>
</dbReference>
<dbReference type="InterPro" id="IPR004545">
    <property type="entry name" value="PA2G4"/>
</dbReference>
<dbReference type="CDD" id="cd01089">
    <property type="entry name" value="PA2G4-like"/>
    <property type="match status" value="1"/>
</dbReference>
<name>A0AAD9KS57_RIDPI</name>
<organism evidence="3 4">
    <name type="scientific">Ridgeia piscesae</name>
    <name type="common">Tubeworm</name>
    <dbReference type="NCBI Taxonomy" id="27915"/>
    <lineage>
        <taxon>Eukaryota</taxon>
        <taxon>Metazoa</taxon>
        <taxon>Spiralia</taxon>
        <taxon>Lophotrochozoa</taxon>
        <taxon>Annelida</taxon>
        <taxon>Polychaeta</taxon>
        <taxon>Sedentaria</taxon>
        <taxon>Canalipalpata</taxon>
        <taxon>Sabellida</taxon>
        <taxon>Siboglinidae</taxon>
        <taxon>Ridgeia</taxon>
    </lineage>
</organism>
<dbReference type="Pfam" id="PF00557">
    <property type="entry name" value="Peptidase_M24"/>
    <property type="match status" value="1"/>
</dbReference>
<sequence length="403" mass="44618">MAEKEDQDEQTIANDLVVTKYKMAAEMVNAILKDAVGRCKPGEKVADICEFADKQLIEQTAKVFKKEKDLKKGIAFPTCISINNCICHFSPLKTDPEVVIKDGDLVKIDMGAHVDGFVAVSAHTFVVGASPDNKVTGRKADVIMAAHMAAEAALRLVKPTVVNFDVTDSIQKACESYKCKPIEGMLSHQLKQHVIDGEKSIIQNPTELQRREHDKCTFEVHEAYAIDILVSTGADAKGREHDTRTTIYKRTPDTIYNLKMKASRQFFSEVDKRFGVMPFTLRSFEDETKAKLGVVECVKHELLDPFAVLWEREGELVAQFKFTVLLMPNGPMKITGLPFDPDCYKTEYSIEDEDLKTLLATSASRKAAKKKKKKAVKAINEEVADVLPSAPAPAAPPATAVKS</sequence>
<keyword evidence="4" id="KW-1185">Reference proteome</keyword>
<evidence type="ECO:0000313" key="4">
    <source>
        <dbReference type="Proteomes" id="UP001209878"/>
    </source>
</evidence>
<proteinExistence type="inferred from homology"/>
<dbReference type="EMBL" id="JAODUO010000699">
    <property type="protein sequence ID" value="KAK2175890.1"/>
    <property type="molecule type" value="Genomic_DNA"/>
</dbReference>
<reference evidence="3" key="1">
    <citation type="journal article" date="2023" name="Mol. Biol. Evol.">
        <title>Third-Generation Sequencing Reveals the Adaptive Role of the Epigenome in Three Deep-Sea Polychaetes.</title>
        <authorList>
            <person name="Perez M."/>
            <person name="Aroh O."/>
            <person name="Sun Y."/>
            <person name="Lan Y."/>
            <person name="Juniper S.K."/>
            <person name="Young C.R."/>
            <person name="Angers B."/>
            <person name="Qian P.Y."/>
        </authorList>
    </citation>
    <scope>NUCLEOTIDE SEQUENCE</scope>
    <source>
        <strain evidence="3">R07B-5</strain>
    </source>
</reference>
<dbReference type="InterPro" id="IPR000994">
    <property type="entry name" value="Pept_M24"/>
</dbReference>
<comment type="similarity">
    <text evidence="1">Belongs to the peptidase M24 family.</text>
</comment>
<dbReference type="Gene3D" id="1.10.10.10">
    <property type="entry name" value="Winged helix-like DNA-binding domain superfamily/Winged helix DNA-binding domain"/>
    <property type="match status" value="1"/>
</dbReference>
<dbReference type="Proteomes" id="UP001209878">
    <property type="component" value="Unassembled WGS sequence"/>
</dbReference>
<evidence type="ECO:0000256" key="1">
    <source>
        <dbReference type="ARBA" id="ARBA00007319"/>
    </source>
</evidence>
<accession>A0AAD9KS57</accession>
<dbReference type="Gene3D" id="3.90.230.10">
    <property type="entry name" value="Creatinase/methionine aminopeptidase superfamily"/>
    <property type="match status" value="1"/>
</dbReference>
<gene>
    <name evidence="3" type="ORF">NP493_700g00003</name>
</gene>
<comment type="caution">
    <text evidence="3">The sequence shown here is derived from an EMBL/GenBank/DDBJ whole genome shotgun (WGS) entry which is preliminary data.</text>
</comment>
<protein>
    <recommendedName>
        <fullName evidence="2">Peptidase M24 domain-containing protein</fullName>
    </recommendedName>
</protein>
<dbReference type="FunFam" id="1.10.10.10:FF:000029">
    <property type="entry name" value="Proliferation-associated 2G4, a"/>
    <property type="match status" value="1"/>
</dbReference>
<dbReference type="SUPFAM" id="SSF46785">
    <property type="entry name" value="Winged helix' DNA-binding domain"/>
    <property type="match status" value="1"/>
</dbReference>
<dbReference type="NCBIfam" id="TIGR00495">
    <property type="entry name" value="crvDNA_42K"/>
    <property type="match status" value="1"/>
</dbReference>
<dbReference type="InterPro" id="IPR047113">
    <property type="entry name" value="PA2G4/ARX1"/>
</dbReference>
<dbReference type="SUPFAM" id="SSF55920">
    <property type="entry name" value="Creatinase/aminopeptidase"/>
    <property type="match status" value="1"/>
</dbReference>
<dbReference type="AlphaFoldDB" id="A0AAD9KS57"/>
<dbReference type="InterPro" id="IPR036390">
    <property type="entry name" value="WH_DNA-bd_sf"/>
</dbReference>
<dbReference type="FunFam" id="3.90.230.10:FF:000013">
    <property type="entry name" value="DNA-binding protein, 42 kDa"/>
    <property type="match status" value="1"/>
</dbReference>
<feature type="domain" description="Peptidase M24" evidence="2">
    <location>
        <begin position="20"/>
        <end position="202"/>
    </location>
</feature>
<dbReference type="PANTHER" id="PTHR10804">
    <property type="entry name" value="PROTEASE FAMILY M24 METHIONYL AMINOPEPTIDASE, AMINOPEPTIDASE P"/>
    <property type="match status" value="1"/>
</dbReference>
<evidence type="ECO:0000259" key="2">
    <source>
        <dbReference type="Pfam" id="PF00557"/>
    </source>
</evidence>
<dbReference type="PANTHER" id="PTHR10804:SF11">
    <property type="entry name" value="PROLIFERATION-ASSOCIATED PROTEIN 2G4"/>
    <property type="match status" value="1"/>
</dbReference>
<dbReference type="InterPro" id="IPR036005">
    <property type="entry name" value="Creatinase/aminopeptidase-like"/>
</dbReference>
<evidence type="ECO:0000313" key="3">
    <source>
        <dbReference type="EMBL" id="KAK2175890.1"/>
    </source>
</evidence>